<proteinExistence type="predicted"/>
<dbReference type="AlphaFoldDB" id="A0A0G1RXG4"/>
<name>A0A0G1RXG4_9BACT</name>
<dbReference type="EMBL" id="LCMA01000025">
    <property type="protein sequence ID" value="KKU25565.1"/>
    <property type="molecule type" value="Genomic_DNA"/>
</dbReference>
<dbReference type="Pfam" id="PF06821">
    <property type="entry name" value="Ser_hydrolase"/>
    <property type="match status" value="1"/>
</dbReference>
<dbReference type="InterPro" id="IPR029058">
    <property type="entry name" value="AB_hydrolase_fold"/>
</dbReference>
<organism evidence="1 2">
    <name type="scientific">Candidatus Magasanikbacteria bacterium GW2011_GWA2_46_17</name>
    <dbReference type="NCBI Taxonomy" id="1619042"/>
    <lineage>
        <taxon>Bacteria</taxon>
        <taxon>Candidatus Magasanikiibacteriota</taxon>
    </lineage>
</organism>
<comment type="caution">
    <text evidence="1">The sequence shown here is derived from an EMBL/GenBank/DDBJ whole genome shotgun (WGS) entry which is preliminary data.</text>
</comment>
<evidence type="ECO:0000313" key="2">
    <source>
        <dbReference type="Proteomes" id="UP000034175"/>
    </source>
</evidence>
<reference evidence="1 2" key="1">
    <citation type="journal article" date="2015" name="Nature">
        <title>rRNA introns, odd ribosomes, and small enigmatic genomes across a large radiation of phyla.</title>
        <authorList>
            <person name="Brown C.T."/>
            <person name="Hug L.A."/>
            <person name="Thomas B.C."/>
            <person name="Sharon I."/>
            <person name="Castelle C.J."/>
            <person name="Singh A."/>
            <person name="Wilkins M.J."/>
            <person name="Williams K.H."/>
            <person name="Banfield J.F."/>
        </authorList>
    </citation>
    <scope>NUCLEOTIDE SEQUENCE [LARGE SCALE GENOMIC DNA]</scope>
</reference>
<dbReference type="PATRIC" id="fig|1619042.3.peg.589"/>
<dbReference type="Proteomes" id="UP000034175">
    <property type="component" value="Unassembled WGS sequence"/>
</dbReference>
<sequence length="187" mass="20805">MTKRVFLVHGWEGKPNNHWFPWLSWELKARDFEVHAPSMPHSEAPKVTEWIGAIKAAVGRPTAATYFVGHSLGCIAILRYFEKLSVKAKVGGAVFVAGFSGNLNIPEIEEFYSLPIDITKAKSHCQKFITIFSDNDEYVSMERSLEFQKALGAKAILERGKGHFSKSEGAEALPSVFKALMTMSALE</sequence>
<dbReference type="SUPFAM" id="SSF53474">
    <property type="entry name" value="alpha/beta-Hydrolases"/>
    <property type="match status" value="1"/>
</dbReference>
<protein>
    <recommendedName>
        <fullName evidence="3">Serine hydrolase family protein</fullName>
    </recommendedName>
</protein>
<accession>A0A0G1RXG4</accession>
<dbReference type="PANTHER" id="PTHR15394:SF3">
    <property type="entry name" value="SERINE HYDROLASE RBBP9"/>
    <property type="match status" value="1"/>
</dbReference>
<dbReference type="GO" id="GO:0016787">
    <property type="term" value="F:hydrolase activity"/>
    <property type="evidence" value="ECO:0007669"/>
    <property type="project" value="InterPro"/>
</dbReference>
<evidence type="ECO:0008006" key="3">
    <source>
        <dbReference type="Google" id="ProtNLM"/>
    </source>
</evidence>
<gene>
    <name evidence="1" type="ORF">UX39_C0025G0005</name>
</gene>
<dbReference type="Gene3D" id="3.40.50.1820">
    <property type="entry name" value="alpha/beta hydrolase"/>
    <property type="match status" value="1"/>
</dbReference>
<evidence type="ECO:0000313" key="1">
    <source>
        <dbReference type="EMBL" id="KKU25565.1"/>
    </source>
</evidence>
<dbReference type="PANTHER" id="PTHR15394">
    <property type="entry name" value="SERINE HYDROLASE RBBP9"/>
    <property type="match status" value="1"/>
</dbReference>
<dbReference type="InterPro" id="IPR010662">
    <property type="entry name" value="RBBP9/YdeN"/>
</dbReference>